<dbReference type="SUPFAM" id="SSF55073">
    <property type="entry name" value="Nucleotide cyclase"/>
    <property type="match status" value="1"/>
</dbReference>
<sequence length="498" mass="53098">MGMGNPTYRAAGADRGDDLARHPLVDALRGEMLALQRDLERCAGLHRAMARQTPNGFVLLFDGELRHTMADGGALEAYAGPAAQLEGRTPAEALTDELAAELEPRYRAALEGRTLSWECRRGTRTFTMTAGPVRDRAGEIFAGMVSGTDVTQVRHGEAMNMALSQLATAVARNASPSVVFRQLAESLRDLFDVTSTAIARFEGPGRATVLAAAPHQAAELPASVRFADGDERHAALAAVQHSARAALREPGGAPGSYGAALRDEGVVRTAAAPIRVHDRLWGALVLSTTEAGQLPPDTLSGLGDFAELAELAIGNADAWEQLRRDASTDALTGLANHRSFQERLRQEVARADRHGRALSLVLLDIDRFKLVNDTHGHQVGDRVLAEVARRMRVRLQEGELLARIGGEEFAWILPETDGDGALLAAERLRREISGDPIDVAGTITASAGVCDLGAAGSAERLSQLADRALYAAKQLGRDRACHHTAVAGLHPVSHGIAR</sequence>
<dbReference type="GO" id="GO:0052621">
    <property type="term" value="F:diguanylate cyclase activity"/>
    <property type="evidence" value="ECO:0007669"/>
    <property type="project" value="TreeGrafter"/>
</dbReference>
<dbReference type="EMBL" id="CP042430">
    <property type="protein sequence ID" value="QEC47336.1"/>
    <property type="molecule type" value="Genomic_DNA"/>
</dbReference>
<dbReference type="InterPro" id="IPR035965">
    <property type="entry name" value="PAS-like_dom_sf"/>
</dbReference>
<dbReference type="PANTHER" id="PTHR45138:SF9">
    <property type="entry name" value="DIGUANYLATE CYCLASE DGCM-RELATED"/>
    <property type="match status" value="1"/>
</dbReference>
<protein>
    <submittedName>
        <fullName evidence="2">Diguanylate cyclase</fullName>
    </submittedName>
</protein>
<dbReference type="Pfam" id="PF01590">
    <property type="entry name" value="GAF"/>
    <property type="match status" value="1"/>
</dbReference>
<dbReference type="FunFam" id="3.30.70.270:FF:000001">
    <property type="entry name" value="Diguanylate cyclase domain protein"/>
    <property type="match status" value="1"/>
</dbReference>
<dbReference type="Pfam" id="PF08448">
    <property type="entry name" value="PAS_4"/>
    <property type="match status" value="1"/>
</dbReference>
<dbReference type="PROSITE" id="PS50887">
    <property type="entry name" value="GGDEF"/>
    <property type="match status" value="1"/>
</dbReference>
<dbReference type="PANTHER" id="PTHR45138">
    <property type="entry name" value="REGULATORY COMPONENTS OF SENSORY TRANSDUCTION SYSTEM"/>
    <property type="match status" value="1"/>
</dbReference>
<dbReference type="Gene3D" id="3.30.450.40">
    <property type="match status" value="1"/>
</dbReference>
<dbReference type="InterPro" id="IPR029787">
    <property type="entry name" value="Nucleotide_cyclase"/>
</dbReference>
<evidence type="ECO:0000313" key="2">
    <source>
        <dbReference type="EMBL" id="QEC47336.1"/>
    </source>
</evidence>
<dbReference type="InterPro" id="IPR013656">
    <property type="entry name" value="PAS_4"/>
</dbReference>
<name>A0A5B8U2T7_9ACTN</name>
<dbReference type="InterPro" id="IPR000160">
    <property type="entry name" value="GGDEF_dom"/>
</dbReference>
<dbReference type="CDD" id="cd01949">
    <property type="entry name" value="GGDEF"/>
    <property type="match status" value="1"/>
</dbReference>
<reference evidence="2 3" key="1">
    <citation type="journal article" date="2018" name="J. Microbiol.">
        <title>Baekduia soli gen. nov., sp. nov., a novel bacterium isolated from the soil of Baekdu Mountain and proposal of a novel family name, Baekduiaceae fam. nov.</title>
        <authorList>
            <person name="An D.S."/>
            <person name="Siddiqi M.Z."/>
            <person name="Kim K.H."/>
            <person name="Yu H.S."/>
            <person name="Im W.T."/>
        </authorList>
    </citation>
    <scope>NUCLEOTIDE SEQUENCE [LARGE SCALE GENOMIC DNA]</scope>
    <source>
        <strain evidence="2 3">BR7-21</strain>
    </source>
</reference>
<dbReference type="InterPro" id="IPR043128">
    <property type="entry name" value="Rev_trsase/Diguanyl_cyclase"/>
</dbReference>
<gene>
    <name evidence="2" type="ORF">FSW04_06885</name>
</gene>
<dbReference type="Gene3D" id="3.30.70.270">
    <property type="match status" value="1"/>
</dbReference>
<proteinExistence type="predicted"/>
<dbReference type="Proteomes" id="UP000321805">
    <property type="component" value="Chromosome"/>
</dbReference>
<evidence type="ECO:0000313" key="3">
    <source>
        <dbReference type="Proteomes" id="UP000321805"/>
    </source>
</evidence>
<dbReference type="InterPro" id="IPR003018">
    <property type="entry name" value="GAF"/>
</dbReference>
<dbReference type="SUPFAM" id="SSF55785">
    <property type="entry name" value="PYP-like sensor domain (PAS domain)"/>
    <property type="match status" value="1"/>
</dbReference>
<dbReference type="SMART" id="SM00267">
    <property type="entry name" value="GGDEF"/>
    <property type="match status" value="1"/>
</dbReference>
<dbReference type="KEGG" id="bsol:FSW04_06885"/>
<dbReference type="Pfam" id="PF00990">
    <property type="entry name" value="GGDEF"/>
    <property type="match status" value="1"/>
</dbReference>
<evidence type="ECO:0000259" key="1">
    <source>
        <dbReference type="PROSITE" id="PS50887"/>
    </source>
</evidence>
<dbReference type="AlphaFoldDB" id="A0A5B8U2T7"/>
<dbReference type="SUPFAM" id="SSF55781">
    <property type="entry name" value="GAF domain-like"/>
    <property type="match status" value="1"/>
</dbReference>
<dbReference type="GO" id="GO:0005886">
    <property type="term" value="C:plasma membrane"/>
    <property type="evidence" value="ECO:0007669"/>
    <property type="project" value="TreeGrafter"/>
</dbReference>
<organism evidence="2 3">
    <name type="scientific">Baekduia soli</name>
    <dbReference type="NCBI Taxonomy" id="496014"/>
    <lineage>
        <taxon>Bacteria</taxon>
        <taxon>Bacillati</taxon>
        <taxon>Actinomycetota</taxon>
        <taxon>Thermoleophilia</taxon>
        <taxon>Solirubrobacterales</taxon>
        <taxon>Baekduiaceae</taxon>
        <taxon>Baekduia</taxon>
    </lineage>
</organism>
<dbReference type="InterPro" id="IPR029016">
    <property type="entry name" value="GAF-like_dom_sf"/>
</dbReference>
<accession>A0A5B8U2T7</accession>
<dbReference type="Gene3D" id="3.30.450.20">
    <property type="entry name" value="PAS domain"/>
    <property type="match status" value="1"/>
</dbReference>
<dbReference type="OrthoDB" id="23692at2"/>
<dbReference type="InterPro" id="IPR050469">
    <property type="entry name" value="Diguanylate_Cyclase"/>
</dbReference>
<dbReference type="GO" id="GO:0043709">
    <property type="term" value="P:cell adhesion involved in single-species biofilm formation"/>
    <property type="evidence" value="ECO:0007669"/>
    <property type="project" value="TreeGrafter"/>
</dbReference>
<feature type="domain" description="GGDEF" evidence="1">
    <location>
        <begin position="356"/>
        <end position="485"/>
    </location>
</feature>
<dbReference type="NCBIfam" id="TIGR00254">
    <property type="entry name" value="GGDEF"/>
    <property type="match status" value="1"/>
</dbReference>
<dbReference type="GO" id="GO:1902201">
    <property type="term" value="P:negative regulation of bacterial-type flagellum-dependent cell motility"/>
    <property type="evidence" value="ECO:0007669"/>
    <property type="project" value="TreeGrafter"/>
</dbReference>
<dbReference type="SMART" id="SM00065">
    <property type="entry name" value="GAF"/>
    <property type="match status" value="1"/>
</dbReference>
<keyword evidence="3" id="KW-1185">Reference proteome</keyword>